<dbReference type="InterPro" id="IPR006162">
    <property type="entry name" value="Ppantetheine_attach_site"/>
</dbReference>
<dbReference type="Gene3D" id="1.10.1200.10">
    <property type="entry name" value="ACP-like"/>
    <property type="match status" value="1"/>
</dbReference>
<comment type="similarity">
    <text evidence="2">Belongs to the ATP-dependent AMP-binding enzyme family.</text>
</comment>
<dbReference type="GO" id="GO:0031177">
    <property type="term" value="F:phosphopantetheine binding"/>
    <property type="evidence" value="ECO:0007669"/>
    <property type="project" value="InterPro"/>
</dbReference>
<dbReference type="InterPro" id="IPR020802">
    <property type="entry name" value="TesA-like"/>
</dbReference>
<dbReference type="Pfam" id="PF00975">
    <property type="entry name" value="Thioesterase"/>
    <property type="match status" value="1"/>
</dbReference>
<dbReference type="FunFam" id="3.40.50.980:FF:000001">
    <property type="entry name" value="Non-ribosomal peptide synthetase"/>
    <property type="match status" value="1"/>
</dbReference>
<comment type="caution">
    <text evidence="6">The sequence shown here is derived from an EMBL/GenBank/DDBJ whole genome shotgun (WGS) entry which is preliminary data.</text>
</comment>
<organism evidence="6 7">
    <name type="scientific">Azohydromonas caseinilytica</name>
    <dbReference type="NCBI Taxonomy" id="2728836"/>
    <lineage>
        <taxon>Bacteria</taxon>
        <taxon>Pseudomonadati</taxon>
        <taxon>Pseudomonadota</taxon>
        <taxon>Betaproteobacteria</taxon>
        <taxon>Burkholderiales</taxon>
        <taxon>Sphaerotilaceae</taxon>
        <taxon>Azohydromonas</taxon>
    </lineage>
</organism>
<evidence type="ECO:0000313" key="6">
    <source>
        <dbReference type="EMBL" id="NML17996.1"/>
    </source>
</evidence>
<dbReference type="Pfam" id="PF00501">
    <property type="entry name" value="AMP-binding"/>
    <property type="match status" value="1"/>
</dbReference>
<dbReference type="AlphaFoldDB" id="A0A848FFR9"/>
<dbReference type="InterPro" id="IPR010071">
    <property type="entry name" value="AA_adenyl_dom"/>
</dbReference>
<dbReference type="SUPFAM" id="SSF47336">
    <property type="entry name" value="ACP-like"/>
    <property type="match status" value="1"/>
</dbReference>
<dbReference type="PANTHER" id="PTHR45527:SF1">
    <property type="entry name" value="FATTY ACID SYNTHASE"/>
    <property type="match status" value="1"/>
</dbReference>
<gene>
    <name evidence="6" type="ORF">HHL10_23790</name>
</gene>
<dbReference type="InterPro" id="IPR025110">
    <property type="entry name" value="AMP-bd_C"/>
</dbReference>
<dbReference type="InterPro" id="IPR036736">
    <property type="entry name" value="ACP-like_sf"/>
</dbReference>
<proteinExistence type="inferred from homology"/>
<dbReference type="PROSITE" id="PS00012">
    <property type="entry name" value="PHOSPHOPANTETHEINE"/>
    <property type="match status" value="1"/>
</dbReference>
<dbReference type="GO" id="GO:0005737">
    <property type="term" value="C:cytoplasm"/>
    <property type="evidence" value="ECO:0007669"/>
    <property type="project" value="TreeGrafter"/>
</dbReference>
<dbReference type="SMART" id="SM00823">
    <property type="entry name" value="PKS_PP"/>
    <property type="match status" value="1"/>
</dbReference>
<dbReference type="Pfam" id="PF00550">
    <property type="entry name" value="PP-binding"/>
    <property type="match status" value="1"/>
</dbReference>
<dbReference type="InterPro" id="IPR001031">
    <property type="entry name" value="Thioesterase"/>
</dbReference>
<accession>A0A848FFR9</accession>
<dbReference type="Pfam" id="PF13193">
    <property type="entry name" value="AMP-binding_C"/>
    <property type="match status" value="1"/>
</dbReference>
<dbReference type="SMART" id="SM00824">
    <property type="entry name" value="PKS_TE"/>
    <property type="match status" value="1"/>
</dbReference>
<evidence type="ECO:0000256" key="3">
    <source>
        <dbReference type="ARBA" id="ARBA00022450"/>
    </source>
</evidence>
<keyword evidence="4" id="KW-0597">Phosphoprotein</keyword>
<sequence>MAECFVHLTARLAAQAGTPLAELGLDDAPPAARALALGQGPRRQWPTGSVLEHIAARATATPTAPALRDARQALDYATLWRRAQGIAAALRERGVGPGARVGLMLERHADLVAGILGIWAAGAAYVPLDPDFPADRLAYIAEDARLSALFTERSVQALWPAGVPVLCNDEPLPEGAAMATPPADTAYILYTSGSTGKPKGVRVGHASVRNFLWAMQELLQWNASTRLLAVTTPAFDISVLELLLPLLAGGEVRIADAAAIRDGQALARWIADAEGGAVNAMQATPASWRMLIDADWPGQPGLVALCGGEPLPPLLAEQLHARCAALWNVYGPTETTVWSTAVRLQPGEPVHLGSAIANTQLYVLDEAGRPLPPGLLGELWIGGDGLALDYWQRPELTAERFREVAALPGAGRLYRTGDRVRWNADGRLEHHGRLDFQVKLRGFRIELGEIESALRRQPSVGDAVVLVREDRPGDARLVAYVVPHGQAPLPDALRDALREELPAYMLPSAFVFLEQLPQTPNRKIDRKALPAPALGSDEDNFVVPRDALEIQLAGLFCELLGLERVSVEDSFFDLGGHSLLAVRLVQGIEKLCQVKLPVGELMQHASVAALARRLRGSGGDAPGMLLTLRGGAGQQPLWLFHPIGGSVFCYLELTRRLQPQRPVLAIQSPGLDQSGEAEVTVEATARRYVELLRERQPHGPYLLGGWCFGGTVAFEVAQQLQAMGETVDGVIAVDTRAPVPANVPSDADDATLLSWFARDLASPYGKVLRIEPESLRELPPEEMFGHVLAAARAVGVVAPDADAEQLARYFEVYLANGMALQMYFPEEQELPVLLLRAMDEPMAWGEQLGWDELVPRTLEVADVPGDHNTVMYAPNATDVAACIDQRFTVKAMPDFSA</sequence>
<dbReference type="EMBL" id="JABBFW010000025">
    <property type="protein sequence ID" value="NML17996.1"/>
    <property type="molecule type" value="Genomic_DNA"/>
</dbReference>
<dbReference type="InterPro" id="IPR042099">
    <property type="entry name" value="ANL_N_sf"/>
</dbReference>
<evidence type="ECO:0000256" key="2">
    <source>
        <dbReference type="ARBA" id="ARBA00006432"/>
    </source>
</evidence>
<comment type="cofactor">
    <cofactor evidence="1">
        <name>pantetheine 4'-phosphate</name>
        <dbReference type="ChEBI" id="CHEBI:47942"/>
    </cofactor>
</comment>
<dbReference type="InterPro" id="IPR029058">
    <property type="entry name" value="AB_hydrolase_fold"/>
</dbReference>
<dbReference type="Proteomes" id="UP000574067">
    <property type="component" value="Unassembled WGS sequence"/>
</dbReference>
<dbReference type="InterPro" id="IPR000873">
    <property type="entry name" value="AMP-dep_synth/lig_dom"/>
</dbReference>
<dbReference type="InterPro" id="IPR045851">
    <property type="entry name" value="AMP-bd_C_sf"/>
</dbReference>
<feature type="domain" description="Carrier" evidence="5">
    <location>
        <begin position="543"/>
        <end position="618"/>
    </location>
</feature>
<dbReference type="Gene3D" id="3.40.50.12780">
    <property type="entry name" value="N-terminal domain of ligase-like"/>
    <property type="match status" value="1"/>
</dbReference>
<dbReference type="InterPro" id="IPR020806">
    <property type="entry name" value="PKS_PP-bd"/>
</dbReference>
<name>A0A848FFR9_9BURK</name>
<dbReference type="CDD" id="cd12116">
    <property type="entry name" value="A_NRPS_Ta1_like"/>
    <property type="match status" value="1"/>
</dbReference>
<dbReference type="PROSITE" id="PS50075">
    <property type="entry name" value="CARRIER"/>
    <property type="match status" value="1"/>
</dbReference>
<dbReference type="NCBIfam" id="TIGR01733">
    <property type="entry name" value="AA-adenyl-dom"/>
    <property type="match status" value="1"/>
</dbReference>
<dbReference type="PROSITE" id="PS00455">
    <property type="entry name" value="AMP_BINDING"/>
    <property type="match status" value="1"/>
</dbReference>
<protein>
    <submittedName>
        <fullName evidence="6">Amino acid adenylation domain-containing protein</fullName>
    </submittedName>
</protein>
<dbReference type="Gene3D" id="3.30.300.30">
    <property type="match status" value="1"/>
</dbReference>
<keyword evidence="7" id="KW-1185">Reference proteome</keyword>
<keyword evidence="3" id="KW-0596">Phosphopantetheine</keyword>
<evidence type="ECO:0000256" key="1">
    <source>
        <dbReference type="ARBA" id="ARBA00001957"/>
    </source>
</evidence>
<dbReference type="InterPro" id="IPR020845">
    <property type="entry name" value="AMP-binding_CS"/>
</dbReference>
<dbReference type="SUPFAM" id="SSF53474">
    <property type="entry name" value="alpha/beta-Hydrolases"/>
    <property type="match status" value="1"/>
</dbReference>
<dbReference type="InterPro" id="IPR009081">
    <property type="entry name" value="PP-bd_ACP"/>
</dbReference>
<dbReference type="FunFam" id="3.30.300.30:FF:000010">
    <property type="entry name" value="Enterobactin synthetase component F"/>
    <property type="match status" value="1"/>
</dbReference>
<dbReference type="GO" id="GO:0044550">
    <property type="term" value="P:secondary metabolite biosynthetic process"/>
    <property type="evidence" value="ECO:0007669"/>
    <property type="project" value="TreeGrafter"/>
</dbReference>
<evidence type="ECO:0000256" key="4">
    <source>
        <dbReference type="ARBA" id="ARBA00022553"/>
    </source>
</evidence>
<dbReference type="FunFam" id="1.10.1200.10:FF:000005">
    <property type="entry name" value="Nonribosomal peptide synthetase 1"/>
    <property type="match status" value="1"/>
</dbReference>
<evidence type="ECO:0000313" key="7">
    <source>
        <dbReference type="Proteomes" id="UP000574067"/>
    </source>
</evidence>
<dbReference type="GO" id="GO:0043041">
    <property type="term" value="P:amino acid activation for nonribosomal peptide biosynthetic process"/>
    <property type="evidence" value="ECO:0007669"/>
    <property type="project" value="TreeGrafter"/>
</dbReference>
<dbReference type="Gene3D" id="3.40.50.1820">
    <property type="entry name" value="alpha/beta hydrolase"/>
    <property type="match status" value="1"/>
</dbReference>
<dbReference type="PANTHER" id="PTHR45527">
    <property type="entry name" value="NONRIBOSOMAL PEPTIDE SYNTHETASE"/>
    <property type="match status" value="1"/>
</dbReference>
<evidence type="ECO:0000259" key="5">
    <source>
        <dbReference type="PROSITE" id="PS50075"/>
    </source>
</evidence>
<dbReference type="SUPFAM" id="SSF56801">
    <property type="entry name" value="Acetyl-CoA synthetase-like"/>
    <property type="match status" value="1"/>
</dbReference>
<reference evidence="6 7" key="1">
    <citation type="submission" date="2020-04" db="EMBL/GenBank/DDBJ databases">
        <title>Azohydromonas sp. isolated from soil.</title>
        <authorList>
            <person name="Dahal R.H."/>
        </authorList>
    </citation>
    <scope>NUCLEOTIDE SEQUENCE [LARGE SCALE GENOMIC DNA]</scope>
    <source>
        <strain evidence="6 7">G-1-1-14</strain>
    </source>
</reference>